<dbReference type="UniPathway" id="UPA00253">
    <property type="reaction ID" value="UER00456"/>
</dbReference>
<feature type="binding site" evidence="6">
    <location>
        <position position="176"/>
    </location>
    <ligand>
        <name>NAD(+)</name>
        <dbReference type="ChEBI" id="CHEBI:57540"/>
    </ligand>
</feature>
<comment type="miscellaneous">
    <text evidence="6">The iminoaspartate product is unstable in aqueous solution and can decompose to oxaloacetate and ammonia.</text>
</comment>
<dbReference type="PANTHER" id="PTHR31873:SF6">
    <property type="entry name" value="ASPARTATE DEHYDROGENASE DOMAIN-CONTAINING PROTEIN"/>
    <property type="match status" value="1"/>
</dbReference>
<keyword evidence="4 6" id="KW-0560">Oxidoreductase</keyword>
<protein>
    <recommendedName>
        <fullName evidence="6">L-aspartate dehydrogenase</fullName>
        <ecNumber evidence="6">1.4.1.21</ecNumber>
    </recommendedName>
</protein>
<dbReference type="HAMAP" id="MF_01265">
    <property type="entry name" value="NadX"/>
    <property type="match status" value="1"/>
</dbReference>
<keyword evidence="5 6" id="KW-0520">NAD</keyword>
<dbReference type="EMBL" id="CP054706">
    <property type="protein sequence ID" value="QQK81118.1"/>
    <property type="molecule type" value="Genomic_DNA"/>
</dbReference>
<evidence type="ECO:0000313" key="9">
    <source>
        <dbReference type="EMBL" id="QQK81118.1"/>
    </source>
</evidence>
<dbReference type="PANTHER" id="PTHR31873">
    <property type="entry name" value="L-ASPARTATE DEHYDROGENASE-RELATED"/>
    <property type="match status" value="1"/>
</dbReference>
<dbReference type="InterPro" id="IPR011182">
    <property type="entry name" value="L-Asp_DH"/>
</dbReference>
<comment type="function">
    <text evidence="6">Specifically catalyzes the NAD or NADP-dependent dehydrogenation of L-aspartate to iminoaspartate.</text>
</comment>
<comment type="pathway">
    <text evidence="6">Cofactor biosynthesis; NAD(+) biosynthesis; iminoaspartate from L-aspartate (dehydrogenase route): step 1/1.</text>
</comment>
<sequence>MKVGLIGLGNIGKYILRKVNIDKCIPEAHIQAVFMHRKIKMKNIDVFESFDDFLQSDIDVIVEAANIKAIKNYGPDVLKAGKDLVIISVGAFVDELFEQKIYDLSKKYRSKVYLPSGAISGLDVIQAANNDRQLDKVTITTKKPASSLIDEPINQERVIYRGNAKEAIQLYPKNANVSIILSLAGLGTEQTKVQIIADPFITKNQHCIEAHGGFGQINLQIKNEPMPDNPKTSYLAALSLLSTLKNIHKTVNIV</sequence>
<dbReference type="GO" id="GO:0009435">
    <property type="term" value="P:NAD+ biosynthetic process"/>
    <property type="evidence" value="ECO:0007669"/>
    <property type="project" value="UniProtKB-UniRule"/>
</dbReference>
<keyword evidence="3 6" id="KW-0521">NADP</keyword>
<dbReference type="Proteomes" id="UP000595349">
    <property type="component" value="Chromosome"/>
</dbReference>
<dbReference type="InterPro" id="IPR005106">
    <property type="entry name" value="Asp/hSer_DH_NAD-bd"/>
</dbReference>
<dbReference type="Pfam" id="PF01958">
    <property type="entry name" value="Asp_DH_C"/>
    <property type="match status" value="1"/>
</dbReference>
<dbReference type="NCBIfam" id="NF009829">
    <property type="entry name" value="PRK13303.1-4"/>
    <property type="match status" value="1"/>
</dbReference>
<feature type="domain" description="Aspartate dehydrogenase" evidence="7">
    <location>
        <begin position="154"/>
        <end position="240"/>
    </location>
</feature>
<evidence type="ECO:0000259" key="8">
    <source>
        <dbReference type="Pfam" id="PF03447"/>
    </source>
</evidence>
<accession>A0A7T6ZCS5</accession>
<evidence type="ECO:0000256" key="3">
    <source>
        <dbReference type="ARBA" id="ARBA00022857"/>
    </source>
</evidence>
<dbReference type="SUPFAM" id="SSF51735">
    <property type="entry name" value="NAD(P)-binding Rossmann-fold domains"/>
    <property type="match status" value="1"/>
</dbReference>
<dbReference type="NCBIfam" id="TIGR03855">
    <property type="entry name" value="NAD_NadX"/>
    <property type="match status" value="1"/>
</dbReference>
<keyword evidence="2 6" id="KW-0662">Pyridine nucleotide biosynthesis</keyword>
<comment type="catalytic activity">
    <reaction evidence="6">
        <text>L-aspartate + NADP(+) + H2O = oxaloacetate + NH4(+) + NADPH + H(+)</text>
        <dbReference type="Rhea" id="RHEA:11784"/>
        <dbReference type="ChEBI" id="CHEBI:15377"/>
        <dbReference type="ChEBI" id="CHEBI:15378"/>
        <dbReference type="ChEBI" id="CHEBI:16452"/>
        <dbReference type="ChEBI" id="CHEBI:28938"/>
        <dbReference type="ChEBI" id="CHEBI:29991"/>
        <dbReference type="ChEBI" id="CHEBI:57783"/>
        <dbReference type="ChEBI" id="CHEBI:58349"/>
        <dbReference type="EC" id="1.4.1.21"/>
    </reaction>
</comment>
<evidence type="ECO:0000313" key="10">
    <source>
        <dbReference type="Proteomes" id="UP000595349"/>
    </source>
</evidence>
<comment type="catalytic activity">
    <reaction evidence="6">
        <text>L-aspartate + NAD(+) + H2O = oxaloacetate + NH4(+) + NADH + H(+)</text>
        <dbReference type="Rhea" id="RHEA:11788"/>
        <dbReference type="ChEBI" id="CHEBI:15377"/>
        <dbReference type="ChEBI" id="CHEBI:15378"/>
        <dbReference type="ChEBI" id="CHEBI:16452"/>
        <dbReference type="ChEBI" id="CHEBI:28938"/>
        <dbReference type="ChEBI" id="CHEBI:29991"/>
        <dbReference type="ChEBI" id="CHEBI:57540"/>
        <dbReference type="ChEBI" id="CHEBI:57945"/>
        <dbReference type="EC" id="1.4.1.21"/>
    </reaction>
</comment>
<dbReference type="RefSeq" id="WP_200085550.1">
    <property type="nucleotide sequence ID" value="NZ_CP054706.1"/>
</dbReference>
<proteinExistence type="inferred from homology"/>
<dbReference type="InterPro" id="IPR022487">
    <property type="entry name" value="Asp_DH_arc"/>
</dbReference>
<evidence type="ECO:0000256" key="1">
    <source>
        <dbReference type="ARBA" id="ARBA00008331"/>
    </source>
</evidence>
<dbReference type="NCBIfam" id="NF009828">
    <property type="entry name" value="PRK13303.1-3"/>
    <property type="match status" value="1"/>
</dbReference>
<comment type="similarity">
    <text evidence="1 6">Belongs to the L-aspartate dehydrogenase family.</text>
</comment>
<dbReference type="Pfam" id="PF03447">
    <property type="entry name" value="NAD_binding_3"/>
    <property type="match status" value="1"/>
</dbReference>
<feature type="binding site" evidence="6">
    <location>
        <position position="118"/>
    </location>
    <ligand>
        <name>NAD(+)</name>
        <dbReference type="ChEBI" id="CHEBI:57540"/>
    </ligand>
</feature>
<dbReference type="GO" id="GO:0051287">
    <property type="term" value="F:NAD binding"/>
    <property type="evidence" value="ECO:0007669"/>
    <property type="project" value="UniProtKB-UniRule"/>
</dbReference>
<keyword evidence="10" id="KW-1185">Reference proteome</keyword>
<reference evidence="9 10" key="1">
    <citation type="submission" date="2020-06" db="EMBL/GenBank/DDBJ databases">
        <title>Genomic analysis of Salicibibacter sp. NKC21-4.</title>
        <authorList>
            <person name="Oh Y.J."/>
        </authorList>
    </citation>
    <scope>NUCLEOTIDE SEQUENCE [LARGE SCALE GENOMIC DNA]</scope>
    <source>
        <strain evidence="9 10">NKC21-4</strain>
    </source>
</reference>
<dbReference type="InterPro" id="IPR002811">
    <property type="entry name" value="Asp_DH"/>
</dbReference>
<dbReference type="InterPro" id="IPR036291">
    <property type="entry name" value="NAD(P)-bd_dom_sf"/>
</dbReference>
<dbReference type="KEGG" id="scib:HUG20_15250"/>
<evidence type="ECO:0000256" key="5">
    <source>
        <dbReference type="ARBA" id="ARBA00023027"/>
    </source>
</evidence>
<dbReference type="Gene3D" id="3.30.360.10">
    <property type="entry name" value="Dihydrodipicolinate Reductase, domain 2"/>
    <property type="match status" value="1"/>
</dbReference>
<dbReference type="AlphaFoldDB" id="A0A7T6ZCS5"/>
<dbReference type="InterPro" id="IPR020626">
    <property type="entry name" value="Asp_DH_prok"/>
</dbReference>
<dbReference type="GO" id="GO:0033735">
    <property type="term" value="F:aspartate dehydrogenase [NAD(P)+] activity"/>
    <property type="evidence" value="ECO:0007669"/>
    <property type="project" value="UniProtKB-EC"/>
</dbReference>
<evidence type="ECO:0000256" key="6">
    <source>
        <dbReference type="HAMAP-Rule" id="MF_01265"/>
    </source>
</evidence>
<dbReference type="PIRSF" id="PIRSF005227">
    <property type="entry name" value="Asp_dh_NAD_syn"/>
    <property type="match status" value="1"/>
</dbReference>
<gene>
    <name evidence="6 9" type="primary">nadX</name>
    <name evidence="9" type="ORF">HUG20_15250</name>
</gene>
<evidence type="ECO:0000256" key="4">
    <source>
        <dbReference type="ARBA" id="ARBA00023002"/>
    </source>
</evidence>
<dbReference type="SUPFAM" id="SSF55347">
    <property type="entry name" value="Glyceraldehyde-3-phosphate dehydrogenase-like, C-terminal domain"/>
    <property type="match status" value="1"/>
</dbReference>
<name>A0A7T6ZCS5_9BACI</name>
<dbReference type="Gene3D" id="3.40.50.720">
    <property type="entry name" value="NAD(P)-binding Rossmann-like Domain"/>
    <property type="match status" value="1"/>
</dbReference>
<dbReference type="GO" id="GO:0050661">
    <property type="term" value="F:NADP binding"/>
    <property type="evidence" value="ECO:0007669"/>
    <property type="project" value="UniProtKB-UniRule"/>
</dbReference>
<evidence type="ECO:0000256" key="2">
    <source>
        <dbReference type="ARBA" id="ARBA00022642"/>
    </source>
</evidence>
<dbReference type="EC" id="1.4.1.21" evidence="6"/>
<dbReference type="GO" id="GO:0016639">
    <property type="term" value="F:oxidoreductase activity, acting on the CH-NH2 group of donors, NAD or NADP as acceptor"/>
    <property type="evidence" value="ECO:0007669"/>
    <property type="project" value="UniProtKB-UniRule"/>
</dbReference>
<evidence type="ECO:0000259" key="7">
    <source>
        <dbReference type="Pfam" id="PF01958"/>
    </source>
</evidence>
<organism evidence="9 10">
    <name type="scientific">Salicibibacter cibi</name>
    <dbReference type="NCBI Taxonomy" id="2743001"/>
    <lineage>
        <taxon>Bacteria</taxon>
        <taxon>Bacillati</taxon>
        <taxon>Bacillota</taxon>
        <taxon>Bacilli</taxon>
        <taxon>Bacillales</taxon>
        <taxon>Bacillaceae</taxon>
        <taxon>Salicibibacter</taxon>
    </lineage>
</organism>
<feature type="active site" evidence="6">
    <location>
        <position position="206"/>
    </location>
</feature>
<feature type="domain" description="Aspartate/homoserine dehydrogenase NAD-binding" evidence="8">
    <location>
        <begin position="7"/>
        <end position="115"/>
    </location>
</feature>